<proteinExistence type="predicted"/>
<dbReference type="AlphaFoldDB" id="A0A852TB04"/>
<name>A0A852TB04_9BACI</name>
<sequence>MFKRITLLAANIMESRFQQNEIIAQRYKVLNLLGTGSYGNSYLVFDLLSQQKKVLKALRIHKRIKKSGRNTFEIEKKLLLSINHPGFPKYFEDGTHKNIPFYTMEFIEGKNFEQLIFQDGHKYSEVEAFKIALDVLALINYLHEQRLIHRDIRIPNVITNGSEIALIDLGLARKWDDQGINELNKTKRNIRKEINPQADFYGLGHFLLFLLYSNYSFPKNKKESSWEEELEISHLSKHIISRLLQIEDCYESCEQVKSDMKILIGN</sequence>
<feature type="domain" description="Protein kinase" evidence="1">
    <location>
        <begin position="27"/>
        <end position="266"/>
    </location>
</feature>
<evidence type="ECO:0000259" key="1">
    <source>
        <dbReference type="PROSITE" id="PS50011"/>
    </source>
</evidence>
<dbReference type="GO" id="GO:0004674">
    <property type="term" value="F:protein serine/threonine kinase activity"/>
    <property type="evidence" value="ECO:0007669"/>
    <property type="project" value="UniProtKB-EC"/>
</dbReference>
<organism evidence="2 3">
    <name type="scientific">Neobacillus niacini</name>
    <dbReference type="NCBI Taxonomy" id="86668"/>
    <lineage>
        <taxon>Bacteria</taxon>
        <taxon>Bacillati</taxon>
        <taxon>Bacillota</taxon>
        <taxon>Bacilli</taxon>
        <taxon>Bacillales</taxon>
        <taxon>Bacillaceae</taxon>
        <taxon>Neobacillus</taxon>
    </lineage>
</organism>
<dbReference type="Gene3D" id="3.30.200.20">
    <property type="entry name" value="Phosphorylase Kinase, domain 1"/>
    <property type="match status" value="1"/>
</dbReference>
<keyword evidence="2" id="KW-0808">Transferase</keyword>
<reference evidence="3" key="1">
    <citation type="submission" date="2020-07" db="EMBL/GenBank/DDBJ databases">
        <authorList>
            <person name="Partida-Martinez L."/>
            <person name="Huntemann M."/>
            <person name="Clum A."/>
            <person name="Wang J."/>
            <person name="Palaniappan K."/>
            <person name="Ritter S."/>
            <person name="Chen I.-M."/>
            <person name="Stamatis D."/>
            <person name="Reddy T."/>
            <person name="O'Malley R."/>
            <person name="Daum C."/>
            <person name="Shapiro N."/>
            <person name="Ivanova N."/>
            <person name="Kyrpides N."/>
            <person name="Woyke T."/>
        </authorList>
    </citation>
    <scope>NUCLEOTIDE SEQUENCE [LARGE SCALE GENOMIC DNA]</scope>
    <source>
        <strain evidence="3">AT2.8</strain>
    </source>
</reference>
<dbReference type="PANTHER" id="PTHR44167">
    <property type="entry name" value="OVARIAN-SPECIFIC SERINE/THREONINE-PROTEIN KINASE LOK-RELATED"/>
    <property type="match status" value="1"/>
</dbReference>
<dbReference type="InterPro" id="IPR000719">
    <property type="entry name" value="Prot_kinase_dom"/>
</dbReference>
<dbReference type="PROSITE" id="PS50011">
    <property type="entry name" value="PROTEIN_KINASE_DOM"/>
    <property type="match status" value="1"/>
</dbReference>
<dbReference type="EMBL" id="JACCBX010000003">
    <property type="protein sequence ID" value="NYE04648.1"/>
    <property type="molecule type" value="Genomic_DNA"/>
</dbReference>
<accession>A0A852TB04</accession>
<dbReference type="GO" id="GO:0005524">
    <property type="term" value="F:ATP binding"/>
    <property type="evidence" value="ECO:0007669"/>
    <property type="project" value="InterPro"/>
</dbReference>
<evidence type="ECO:0000313" key="3">
    <source>
        <dbReference type="Proteomes" id="UP000548423"/>
    </source>
</evidence>
<comment type="caution">
    <text evidence="2">The sequence shown here is derived from an EMBL/GenBank/DDBJ whole genome shotgun (WGS) entry which is preliminary data.</text>
</comment>
<dbReference type="SUPFAM" id="SSF56112">
    <property type="entry name" value="Protein kinase-like (PK-like)"/>
    <property type="match status" value="1"/>
</dbReference>
<dbReference type="PANTHER" id="PTHR44167:SF24">
    <property type="entry name" value="SERINE_THREONINE-PROTEIN KINASE CHK2"/>
    <property type="match status" value="1"/>
</dbReference>
<dbReference type="InterPro" id="IPR011009">
    <property type="entry name" value="Kinase-like_dom_sf"/>
</dbReference>
<protein>
    <submittedName>
        <fullName evidence="2">Serine/threonine-protein kinase</fullName>
        <ecNumber evidence="2">2.7.11.1</ecNumber>
    </submittedName>
</protein>
<dbReference type="Gene3D" id="1.10.510.10">
    <property type="entry name" value="Transferase(Phosphotransferase) domain 1"/>
    <property type="match status" value="1"/>
</dbReference>
<keyword evidence="2" id="KW-0418">Kinase</keyword>
<dbReference type="EC" id="2.7.11.1" evidence="2"/>
<gene>
    <name evidence="2" type="ORF">F4694_001397</name>
</gene>
<reference evidence="3" key="2">
    <citation type="submission" date="2020-08" db="EMBL/GenBank/DDBJ databases">
        <title>The Agave Microbiome: Exploring the role of microbial communities in plant adaptations to desert environments.</title>
        <authorList>
            <person name="Partida-Martinez L.P."/>
        </authorList>
    </citation>
    <scope>NUCLEOTIDE SEQUENCE [LARGE SCALE GENOMIC DNA]</scope>
    <source>
        <strain evidence="3">AT2.8</strain>
    </source>
</reference>
<dbReference type="Proteomes" id="UP000548423">
    <property type="component" value="Unassembled WGS sequence"/>
</dbReference>
<dbReference type="Pfam" id="PF00069">
    <property type="entry name" value="Pkinase"/>
    <property type="match status" value="1"/>
</dbReference>
<evidence type="ECO:0000313" key="2">
    <source>
        <dbReference type="EMBL" id="NYE04648.1"/>
    </source>
</evidence>
<dbReference type="SMART" id="SM00220">
    <property type="entry name" value="S_TKc"/>
    <property type="match status" value="1"/>
</dbReference>